<evidence type="ECO:0000256" key="1">
    <source>
        <dbReference type="SAM" id="MobiDB-lite"/>
    </source>
</evidence>
<protein>
    <submittedName>
        <fullName evidence="2">Uncharacterized protein</fullName>
    </submittedName>
</protein>
<proteinExistence type="predicted"/>
<feature type="compositionally biased region" description="Polar residues" evidence="1">
    <location>
        <begin position="82"/>
        <end position="93"/>
    </location>
</feature>
<reference evidence="2" key="1">
    <citation type="submission" date="2020-11" db="EMBL/GenBank/DDBJ databases">
        <authorList>
            <person name="Tran Van P."/>
        </authorList>
    </citation>
    <scope>NUCLEOTIDE SEQUENCE</scope>
</reference>
<feature type="region of interest" description="Disordered" evidence="1">
    <location>
        <begin position="67"/>
        <end position="93"/>
    </location>
</feature>
<organism evidence="2">
    <name type="scientific">Timema shepardi</name>
    <name type="common">Walking stick</name>
    <dbReference type="NCBI Taxonomy" id="629360"/>
    <lineage>
        <taxon>Eukaryota</taxon>
        <taxon>Metazoa</taxon>
        <taxon>Ecdysozoa</taxon>
        <taxon>Arthropoda</taxon>
        <taxon>Hexapoda</taxon>
        <taxon>Insecta</taxon>
        <taxon>Pterygota</taxon>
        <taxon>Neoptera</taxon>
        <taxon>Polyneoptera</taxon>
        <taxon>Phasmatodea</taxon>
        <taxon>Timematodea</taxon>
        <taxon>Timematoidea</taxon>
        <taxon>Timematidae</taxon>
        <taxon>Timema</taxon>
    </lineage>
</organism>
<dbReference type="AlphaFoldDB" id="A0A7R9AMV3"/>
<accession>A0A7R9AMV3</accession>
<gene>
    <name evidence="2" type="ORF">TSIB3V08_LOCUS1524</name>
</gene>
<name>A0A7R9AMV3_TIMSH</name>
<dbReference type="EMBL" id="OC000431">
    <property type="protein sequence ID" value="CAD7257251.1"/>
    <property type="molecule type" value="Genomic_DNA"/>
</dbReference>
<sequence length="93" mass="10379">MLNLEEVNLYLRGWRVENHLGKTGPSSPERDSNLDLPVLGSLTQQESSALANYANETGIRHSVRQPSAYLDDVNPPPPYHTNVPTATELQYSF</sequence>
<evidence type="ECO:0000313" key="2">
    <source>
        <dbReference type="EMBL" id="CAD7257251.1"/>
    </source>
</evidence>